<dbReference type="InterPro" id="IPR005811">
    <property type="entry name" value="SUCC_ACL_C"/>
</dbReference>
<dbReference type="SUPFAM" id="SSF56059">
    <property type="entry name" value="Glutathione synthetase ATP-binding domain-like"/>
    <property type="match status" value="1"/>
</dbReference>
<dbReference type="Pfam" id="PF00549">
    <property type="entry name" value="Ligase_CoA"/>
    <property type="match status" value="2"/>
</dbReference>
<dbReference type="SUPFAM" id="SSF52210">
    <property type="entry name" value="Succinyl-CoA synthetase domains"/>
    <property type="match status" value="1"/>
</dbReference>
<keyword evidence="4 12" id="KW-0436">Ligase</keyword>
<sequence length="485" mass="52626">MAASIFYSRLLAASTFRSHPPRTALRAAAQVLGSSGLFNNHGLQVQQQQQRNLSLHEYMSMELLQEAGVAVPKGHVAKSPDEAYAIAKKLGSKDVVIKAQVLAGGRGKGTFESGLKGGVKIVFSPEEAKAVSSQMIGKKLFTKQTGEKGRICNQVLVCERRYPRREYYFAITMERSFQGPVLIGSSQGGVNIEDVAAETPEAIVKEPIDIVEGIKKESAVRLAQKMGFPPGVVDSAAENMVKLYNLFLKYDATMVEINPMVEDSDGAVLCMDAKINFDSNSAYRQKKIFDLRDWTQEDERDKDASKADLNYIGLDGNIGCLVNGAGLAMATMDIIKLHGGTPANFLDVGGGATVHQVTEAFKLITSDKKKDEEVLDKGSVSKNEAKKSHLEVLAILVNIFGGIMRCDVIAQGIVMAVKDLEIKIPIVVRLQGTRVDDAKALITDSGLKILACDDLDEAAKMVVKLSEIVTLAKQAQVDVKFHLPI</sequence>
<keyword evidence="10 12" id="KW-0496">Mitochondrion</keyword>
<comment type="similarity">
    <text evidence="12">Belongs to the succinate/malate CoA ligase beta subunit family. ATP-specific subunit beta subfamily.</text>
</comment>
<evidence type="ECO:0000256" key="1">
    <source>
        <dbReference type="ARBA" id="ARBA00004173"/>
    </source>
</evidence>
<evidence type="ECO:0000256" key="4">
    <source>
        <dbReference type="ARBA" id="ARBA00022598"/>
    </source>
</evidence>
<dbReference type="HAMAP" id="MF_00558">
    <property type="entry name" value="Succ_CoA_beta"/>
    <property type="match status" value="1"/>
</dbReference>
<dbReference type="GO" id="GO:0006099">
    <property type="term" value="P:tricarboxylic acid cycle"/>
    <property type="evidence" value="ECO:0007669"/>
    <property type="project" value="UniProtKB-UniRule"/>
</dbReference>
<evidence type="ECO:0000313" key="15">
    <source>
        <dbReference type="Proteomes" id="UP000010552"/>
    </source>
</evidence>
<dbReference type="FunFam" id="3.30.1490.20:FF:000040">
    <property type="entry name" value="Succinate--CoA ligase [ADP-forming] subunit beta mitochondrial"/>
    <property type="match status" value="1"/>
</dbReference>
<dbReference type="InterPro" id="IPR011761">
    <property type="entry name" value="ATP-grasp"/>
</dbReference>
<dbReference type="GO" id="GO:0005739">
    <property type="term" value="C:mitochondrion"/>
    <property type="evidence" value="ECO:0007669"/>
    <property type="project" value="UniProtKB-SubCell"/>
</dbReference>
<dbReference type="eggNOG" id="KOG2799">
    <property type="taxonomic scope" value="Eukaryota"/>
</dbReference>
<dbReference type="STRING" id="9402.L5KB46"/>
<dbReference type="FunFam" id="3.30.470.20:FF:000002">
    <property type="entry name" value="Succinate--CoA ligase [ADP-forming] subunit beta"/>
    <property type="match status" value="1"/>
</dbReference>
<dbReference type="InterPro" id="IPR013815">
    <property type="entry name" value="ATP_grasp_subdomain_1"/>
</dbReference>
<dbReference type="PROSITE" id="PS50975">
    <property type="entry name" value="ATP_GRASP"/>
    <property type="match status" value="1"/>
</dbReference>
<comment type="pathway">
    <text evidence="2 12">Carbohydrate metabolism; tricarboxylic acid cycle; succinate from succinyl-CoA (ligase route): step 1/1.</text>
</comment>
<evidence type="ECO:0000256" key="11">
    <source>
        <dbReference type="ARBA" id="ARBA00038794"/>
    </source>
</evidence>
<comment type="subcellular location">
    <subcellularLocation>
        <location evidence="1 12">Mitochondrion</location>
    </subcellularLocation>
</comment>
<evidence type="ECO:0000256" key="8">
    <source>
        <dbReference type="ARBA" id="ARBA00022842"/>
    </source>
</evidence>
<dbReference type="NCBIfam" id="NF001913">
    <property type="entry name" value="PRK00696.1"/>
    <property type="match status" value="1"/>
</dbReference>
<dbReference type="PIRSF" id="PIRSF001554">
    <property type="entry name" value="SucCS_beta"/>
    <property type="match status" value="1"/>
</dbReference>
<keyword evidence="15" id="KW-1185">Reference proteome</keyword>
<evidence type="ECO:0000256" key="10">
    <source>
        <dbReference type="ARBA" id="ARBA00023128"/>
    </source>
</evidence>
<dbReference type="Proteomes" id="UP000010552">
    <property type="component" value="Unassembled WGS sequence"/>
</dbReference>
<evidence type="ECO:0000256" key="5">
    <source>
        <dbReference type="ARBA" id="ARBA00022723"/>
    </source>
</evidence>
<dbReference type="PROSITE" id="PS01217">
    <property type="entry name" value="SUCCINYL_COA_LIG_3"/>
    <property type="match status" value="1"/>
</dbReference>
<dbReference type="EMBL" id="KB030862">
    <property type="protein sequence ID" value="ELK08874.1"/>
    <property type="molecule type" value="Genomic_DNA"/>
</dbReference>
<dbReference type="InParanoid" id="L5KB46"/>
<comment type="catalytic activity">
    <reaction evidence="12">
        <text>succinate + ATP + CoA = succinyl-CoA + ADP + phosphate</text>
        <dbReference type="Rhea" id="RHEA:17661"/>
        <dbReference type="ChEBI" id="CHEBI:30031"/>
        <dbReference type="ChEBI" id="CHEBI:30616"/>
        <dbReference type="ChEBI" id="CHEBI:43474"/>
        <dbReference type="ChEBI" id="CHEBI:57287"/>
        <dbReference type="ChEBI" id="CHEBI:57292"/>
        <dbReference type="ChEBI" id="CHEBI:456216"/>
        <dbReference type="EC" id="6.2.1.5"/>
    </reaction>
</comment>
<dbReference type="InterPro" id="IPR013650">
    <property type="entry name" value="ATP-grasp_succ-CoA_synth-type"/>
</dbReference>
<evidence type="ECO:0000256" key="2">
    <source>
        <dbReference type="ARBA" id="ARBA00005064"/>
    </source>
</evidence>
<dbReference type="InterPro" id="IPR034723">
    <property type="entry name" value="Succ_CoA_betaA_euk"/>
</dbReference>
<dbReference type="Gene3D" id="3.40.50.261">
    <property type="entry name" value="Succinyl-CoA synthetase domains"/>
    <property type="match status" value="1"/>
</dbReference>
<evidence type="ECO:0000313" key="14">
    <source>
        <dbReference type="EMBL" id="ELK08874.1"/>
    </source>
</evidence>
<feature type="site" description="Important for substrate specificity" evidence="12">
    <location>
        <position position="162"/>
    </location>
</feature>
<feature type="binding site" evidence="12">
    <location>
        <position position="323"/>
    </location>
    <ligand>
        <name>substrate</name>
        <note>ligand shared with subunit alpha</note>
    </ligand>
</feature>
<feature type="binding site" evidence="12">
    <location>
        <begin position="402"/>
        <end position="404"/>
    </location>
    <ligand>
        <name>substrate</name>
        <note>ligand shared with subunit alpha</note>
    </ligand>
</feature>
<keyword evidence="7 12" id="KW-0067">ATP-binding</keyword>
<feature type="domain" description="ATP-grasp" evidence="13">
    <location>
        <begin position="61"/>
        <end position="288"/>
    </location>
</feature>
<dbReference type="PANTHER" id="PTHR11815:SF1">
    <property type="entry name" value="SUCCINATE--COA LIGASE [ADP-FORMING] SUBUNIT BETA, MITOCHONDRIAL"/>
    <property type="match status" value="1"/>
</dbReference>
<dbReference type="InterPro" id="IPR017866">
    <property type="entry name" value="Succ-CoA_synthase_bsu_CS"/>
</dbReference>
<keyword evidence="5 12" id="KW-0479">Metal-binding</keyword>
<accession>L5KB46</accession>
<feature type="binding site" evidence="12">
    <location>
        <begin position="105"/>
        <end position="107"/>
    </location>
    <ligand>
        <name>ATP</name>
        <dbReference type="ChEBI" id="CHEBI:30616"/>
    </ligand>
</feature>
<evidence type="ECO:0000256" key="7">
    <source>
        <dbReference type="ARBA" id="ARBA00022840"/>
    </source>
</evidence>
<organism evidence="14 15">
    <name type="scientific">Pteropus alecto</name>
    <name type="common">Black flying fox</name>
    <dbReference type="NCBI Taxonomy" id="9402"/>
    <lineage>
        <taxon>Eukaryota</taxon>
        <taxon>Metazoa</taxon>
        <taxon>Chordata</taxon>
        <taxon>Craniata</taxon>
        <taxon>Vertebrata</taxon>
        <taxon>Euteleostomi</taxon>
        <taxon>Mammalia</taxon>
        <taxon>Eutheria</taxon>
        <taxon>Laurasiatheria</taxon>
        <taxon>Chiroptera</taxon>
        <taxon>Yinpterochiroptera</taxon>
        <taxon>Pteropodoidea</taxon>
        <taxon>Pteropodidae</taxon>
        <taxon>Pteropodinae</taxon>
        <taxon>Pteropus</taxon>
    </lineage>
</organism>
<comment type="function">
    <text evidence="12">ATP-specific succinyl-CoA synthetase functions in the citric acid cycle (TCA), coupling the hydrolysis of succinyl-CoA to the synthesis of ATP and thus represents the only step of substrate-level phosphorylation in the TCA. The beta subunit provides nucleotide specificity of the enzyme and binds the substrate succinate, while the binding sites for coenzyme A and phosphate are found in the alpha subunit.</text>
</comment>
<dbReference type="InterPro" id="IPR005809">
    <property type="entry name" value="Succ_CoA_ligase-like_bsu"/>
</dbReference>
<comment type="subunit">
    <text evidence="11">Heterodimer of an alpha and a beta subunit. The beta subunit determines specificity for ATP. Interacts with ALAS2.</text>
</comment>
<keyword evidence="3 12" id="KW-0816">Tricarboxylic acid cycle</keyword>
<dbReference type="Pfam" id="PF08442">
    <property type="entry name" value="ATP-grasp_2"/>
    <property type="match status" value="1"/>
</dbReference>
<evidence type="ECO:0000259" key="13">
    <source>
        <dbReference type="PROSITE" id="PS50975"/>
    </source>
</evidence>
<dbReference type="Gene3D" id="3.30.1490.20">
    <property type="entry name" value="ATP-grasp fold, A domain"/>
    <property type="match status" value="1"/>
</dbReference>
<name>L5KB46_PTEAL</name>
<dbReference type="GO" id="GO:0005524">
    <property type="term" value="F:ATP binding"/>
    <property type="evidence" value="ECO:0007669"/>
    <property type="project" value="UniProtKB-UniRule"/>
</dbReference>
<evidence type="ECO:0000256" key="6">
    <source>
        <dbReference type="ARBA" id="ARBA00022741"/>
    </source>
</evidence>
<keyword evidence="9" id="KW-0809">Transit peptide</keyword>
<evidence type="ECO:0000256" key="3">
    <source>
        <dbReference type="ARBA" id="ARBA00022532"/>
    </source>
</evidence>
<dbReference type="GO" id="GO:0006104">
    <property type="term" value="P:succinyl-CoA metabolic process"/>
    <property type="evidence" value="ECO:0007669"/>
    <property type="project" value="TreeGrafter"/>
</dbReference>
<dbReference type="HAMAP" id="MF_03220">
    <property type="entry name" value="Succ_CoA_betaA_euk"/>
    <property type="match status" value="1"/>
</dbReference>
<evidence type="ECO:0000256" key="9">
    <source>
        <dbReference type="ARBA" id="ARBA00022946"/>
    </source>
</evidence>
<protein>
    <recommendedName>
        <fullName evidence="12">Succinate--CoA ligase [ADP-forming] subunit beta, mitochondrial</fullName>
        <ecNumber evidence="12">6.2.1.5</ecNumber>
    </recommendedName>
    <alternativeName>
        <fullName evidence="12">ATP-specific succinyl-CoA synthetase subunit beta</fullName>
        <shortName evidence="12">A-SCS</shortName>
    </alternativeName>
    <alternativeName>
        <fullName evidence="12">Succinyl-CoA synthetase beta-A chain</fullName>
        <shortName evidence="12">SCS-betaA</shortName>
    </alternativeName>
</protein>
<proteinExistence type="inferred from homology"/>
<dbReference type="AlphaFoldDB" id="L5KB46"/>
<dbReference type="GO" id="GO:0000287">
    <property type="term" value="F:magnesium ion binding"/>
    <property type="evidence" value="ECO:0007669"/>
    <property type="project" value="UniProtKB-UniRule"/>
</dbReference>
<dbReference type="Gene3D" id="3.30.470.20">
    <property type="entry name" value="ATP-grasp fold, B domain"/>
    <property type="match status" value="1"/>
</dbReference>
<keyword evidence="8 12" id="KW-0460">Magnesium</keyword>
<dbReference type="UniPathway" id="UPA00223">
    <property type="reaction ID" value="UER00999"/>
</dbReference>
<dbReference type="EC" id="6.2.1.5" evidence="12"/>
<dbReference type="GO" id="GO:0042709">
    <property type="term" value="C:succinate-CoA ligase complex"/>
    <property type="evidence" value="ECO:0007669"/>
    <property type="project" value="TreeGrafter"/>
</dbReference>
<feature type="binding site" evidence="12">
    <location>
        <position position="98"/>
    </location>
    <ligand>
        <name>ATP</name>
        <dbReference type="ChEBI" id="CHEBI:30616"/>
    </ligand>
</feature>
<evidence type="ECO:0000256" key="12">
    <source>
        <dbReference type="HAMAP-Rule" id="MF_03220"/>
    </source>
</evidence>
<keyword evidence="6 12" id="KW-0547">Nucleotide-binding</keyword>
<dbReference type="PANTHER" id="PTHR11815">
    <property type="entry name" value="SUCCINYL-COA SYNTHETASE BETA CHAIN"/>
    <property type="match status" value="1"/>
</dbReference>
<gene>
    <name evidence="12" type="primary">SUCLA2</name>
    <name evidence="14" type="ORF">PAL_GLEAN10021705</name>
</gene>
<feature type="binding site" evidence="12">
    <location>
        <position position="272"/>
    </location>
    <ligand>
        <name>Mg(2+)</name>
        <dbReference type="ChEBI" id="CHEBI:18420"/>
    </ligand>
</feature>
<comment type="cofactor">
    <cofactor evidence="12">
        <name>Mg(2+)</name>
        <dbReference type="ChEBI" id="CHEBI:18420"/>
    </cofactor>
    <text evidence="12">Binds 1 Mg(2+) ion per subunit.</text>
</comment>
<dbReference type="GO" id="GO:0004775">
    <property type="term" value="F:succinate-CoA ligase (ADP-forming) activity"/>
    <property type="evidence" value="ECO:0007669"/>
    <property type="project" value="UniProtKB-UniRule"/>
</dbReference>
<feature type="binding site" evidence="12">
    <location>
        <position position="258"/>
    </location>
    <ligand>
        <name>Mg(2+)</name>
        <dbReference type="ChEBI" id="CHEBI:18420"/>
    </ligand>
</feature>
<feature type="site" description="Important for substrate specificity" evidence="12">
    <location>
        <position position="94"/>
    </location>
</feature>
<reference evidence="15" key="1">
    <citation type="journal article" date="2013" name="Science">
        <title>Comparative analysis of bat genomes provides insight into the evolution of flight and immunity.</title>
        <authorList>
            <person name="Zhang G."/>
            <person name="Cowled C."/>
            <person name="Shi Z."/>
            <person name="Huang Z."/>
            <person name="Bishop-Lilly K.A."/>
            <person name="Fang X."/>
            <person name="Wynne J.W."/>
            <person name="Xiong Z."/>
            <person name="Baker M.L."/>
            <person name="Zhao W."/>
            <person name="Tachedjian M."/>
            <person name="Zhu Y."/>
            <person name="Zhou P."/>
            <person name="Jiang X."/>
            <person name="Ng J."/>
            <person name="Yang L."/>
            <person name="Wu L."/>
            <person name="Xiao J."/>
            <person name="Feng Y."/>
            <person name="Chen Y."/>
            <person name="Sun X."/>
            <person name="Zhang Y."/>
            <person name="Marsh G.A."/>
            <person name="Crameri G."/>
            <person name="Broder C.C."/>
            <person name="Frey K.G."/>
            <person name="Wang L.F."/>
            <person name="Wang J."/>
        </authorList>
    </citation>
    <scope>NUCLEOTIDE SEQUENCE [LARGE SCALE GENOMIC DNA]</scope>
</reference>
<dbReference type="InterPro" id="IPR016102">
    <property type="entry name" value="Succinyl-CoA_synth-like"/>
</dbReference>
<dbReference type="FunCoup" id="L5KB46">
    <property type="interactions" value="2108"/>
</dbReference>